<dbReference type="InterPro" id="IPR029063">
    <property type="entry name" value="SAM-dependent_MTases_sf"/>
</dbReference>
<dbReference type="Proteomes" id="UP000324797">
    <property type="component" value="Unassembled WGS sequence"/>
</dbReference>
<protein>
    <submittedName>
        <fullName evidence="4">Methylase</fullName>
    </submittedName>
</protein>
<dbReference type="GO" id="GO:0006355">
    <property type="term" value="P:regulation of DNA-templated transcription"/>
    <property type="evidence" value="ECO:0007669"/>
    <property type="project" value="InterPro"/>
</dbReference>
<dbReference type="Gene3D" id="3.40.50.150">
    <property type="entry name" value="Vaccinia Virus protein VP39"/>
    <property type="match status" value="1"/>
</dbReference>
<feature type="domain" description="Strawberry notch helicase C" evidence="2">
    <location>
        <begin position="923"/>
        <end position="1175"/>
    </location>
</feature>
<organism evidence="4 5">
    <name type="scientific">Bradyrhizobium hipponense</name>
    <dbReference type="NCBI Taxonomy" id="2605638"/>
    <lineage>
        <taxon>Bacteria</taxon>
        <taxon>Pseudomonadati</taxon>
        <taxon>Pseudomonadota</taxon>
        <taxon>Alphaproteobacteria</taxon>
        <taxon>Hyphomicrobiales</taxon>
        <taxon>Nitrobacteraceae</taxon>
        <taxon>Bradyrhizobium</taxon>
    </lineage>
</organism>
<dbReference type="Pfam" id="PF13871">
    <property type="entry name" value="Helicase_C_4"/>
    <property type="match status" value="1"/>
</dbReference>
<dbReference type="InterPro" id="IPR027417">
    <property type="entry name" value="P-loop_NTPase"/>
</dbReference>
<dbReference type="PANTHER" id="PTHR12706">
    <property type="entry name" value="STRAWBERRY NOTCH-RELATED"/>
    <property type="match status" value="1"/>
</dbReference>
<evidence type="ECO:0000313" key="5">
    <source>
        <dbReference type="Proteomes" id="UP000324797"/>
    </source>
</evidence>
<dbReference type="Gene3D" id="3.40.50.300">
    <property type="entry name" value="P-loop containing nucleotide triphosphate hydrolases"/>
    <property type="match status" value="1"/>
</dbReference>
<dbReference type="SUPFAM" id="SSF53335">
    <property type="entry name" value="S-adenosyl-L-methionine-dependent methyltransferases"/>
    <property type="match status" value="1"/>
</dbReference>
<dbReference type="InterPro" id="IPR026937">
    <property type="entry name" value="SBNO_Helicase_C_dom"/>
</dbReference>
<dbReference type="SUPFAM" id="SSF52540">
    <property type="entry name" value="P-loop containing nucleoside triphosphate hydrolases"/>
    <property type="match status" value="1"/>
</dbReference>
<dbReference type="PANTHER" id="PTHR12706:SF30">
    <property type="entry name" value="PROTEIN STRAWBERRY NOTCH-RELATED"/>
    <property type="match status" value="1"/>
</dbReference>
<reference evidence="4 5" key="1">
    <citation type="submission" date="2019-08" db="EMBL/GenBank/DDBJ databases">
        <title>Bradyrhizobium hipponensis sp. nov., a rhizobium isolated from a Lupinus angustifolius root nodule in Tunisia.</title>
        <authorList>
            <person name="Off K."/>
            <person name="Rejili M."/>
            <person name="Mars M."/>
            <person name="Brachmann A."/>
            <person name="Marin M."/>
        </authorList>
    </citation>
    <scope>NUCLEOTIDE SEQUENCE [LARGE SCALE GENOMIC DNA]</scope>
    <source>
        <strain evidence="5">aSej3</strain>
    </source>
</reference>
<proteinExistence type="inferred from homology"/>
<evidence type="ECO:0000259" key="3">
    <source>
        <dbReference type="Pfam" id="PF13872"/>
    </source>
</evidence>
<dbReference type="GO" id="GO:0008168">
    <property type="term" value="F:methyltransferase activity"/>
    <property type="evidence" value="ECO:0007669"/>
    <property type="project" value="UniProtKB-KW"/>
</dbReference>
<comment type="caution">
    <text evidence="4">The sequence shown here is derived from an EMBL/GenBank/DDBJ whole genome shotgun (WGS) entry which is preliminary data.</text>
</comment>
<dbReference type="InterPro" id="IPR026741">
    <property type="entry name" value="SNO"/>
</dbReference>
<name>A0A5S4YL41_9BRAD</name>
<dbReference type="InterPro" id="IPR039187">
    <property type="entry name" value="SNO_AAA"/>
</dbReference>
<dbReference type="Pfam" id="PF13872">
    <property type="entry name" value="AAA_34"/>
    <property type="match status" value="1"/>
</dbReference>
<dbReference type="GO" id="GO:0032259">
    <property type="term" value="P:methylation"/>
    <property type="evidence" value="ECO:0007669"/>
    <property type="project" value="UniProtKB-KW"/>
</dbReference>
<dbReference type="EMBL" id="VSTH01000224">
    <property type="protein sequence ID" value="TYO61039.1"/>
    <property type="molecule type" value="Genomic_DNA"/>
</dbReference>
<evidence type="ECO:0000256" key="1">
    <source>
        <dbReference type="ARBA" id="ARBA00006992"/>
    </source>
</evidence>
<dbReference type="CDD" id="cd02440">
    <property type="entry name" value="AdoMet_MTases"/>
    <property type="match status" value="1"/>
</dbReference>
<evidence type="ECO:0000259" key="2">
    <source>
        <dbReference type="Pfam" id="PF13871"/>
    </source>
</evidence>
<gene>
    <name evidence="4" type="ORF">FXV83_40375</name>
</gene>
<feature type="domain" description="Strawberry notch AAA" evidence="3">
    <location>
        <begin position="427"/>
        <end position="752"/>
    </location>
</feature>
<sequence length="1453" mass="157931">MVRPVPALRKNPVMTESLAGGAAAAPLSMRAAATLTSAAVRAARQLVIDLERGRRIDAAVLRGSMEAAFGASDATAAWNWKTAYDVCEAATVLFLRKFGPAIRTKAGSTAAMLPMLAKIANCLPTHTRRSEDSQALQQFSTPIPLGLAACTAAGITPSDRVLEPSAGTGLLAIFAELAGGTLVLNELAETRAALLDQLSPNLKVTRFDAAQIDDHLDAGVVPSVVLMNPPFSALANVDRRMADAALRHIASSLARLCDGGRLVAITGASLAPDNPAWRDAFVRLQQRGRVVFSAAIDGAVYAKHGTQTDTKLLVIDKLPAADPKVFPASPGMASDVATLLDWATQHVPPRLPVVAPVVVDVIRRPAISRSIGASAPRPSSTPSPAALEGVELAYETVDWTPPEGARLTDALYEEYSLQAIRIPGAHAHPTKLVQSAAMASIAPPKPSYRPHLPANVVADGILSDAQLESVIYAGEAHSEFLAGCWTVDATFDVVAAACDDAENAVRFRRGWFLGDGTGAGKGRQVAGILLDNWLKGRRRAVWISKSDKLIEDAQRDWSALGMERLLVTPLSRFRQGTPIRLAEGVLFATYATLRTDERGEKLSRVRQIVEWLGSDFDGVIVFDESHAMQNAAGQKGERGDQAASQQGRAGLRLQHALAHARVVYVSATGATTVHNLAYAQRLGLWGGDDFPFGTRAEFVEAIEEGGVAAIEVLARDLKALGLYAARSLSYDGVAYELVEHQLTPEQVRIYDAYAGAFGIIHNNLDAAMRAANITGETGTLNGQAKSAARSAFESAKQRFFGHLLTSMKTPSLIRSIERDLDAGHAAVVQIVSTGEALVERRLAEIPTEEWSDVRVDITPREYVLDYLAHSFPVQLYEPFTDQEGNLCSRPVYRDGQPVESRDAVARRDRLIEKLASLRPVPGALDQVVQRFGTDMVAEVTGRSRRIVRKGARLVVENRAGSANLAETSAFMDDVKRILVFSDAGGTGRSYHAELSARNRRLRVHYLLEPGWKADAAIQGLGRTNRTNQAQPPLFRPIATDVKAEKRFLSTIARRLDTLGAITRGQRQTGGQGLFRPEDNLESQYGRDALRQFYTLLARGKVEGCSLERFEDATGLKLTDANGLRDDLPPITTFLNRLLALTIDLQNILFTAFEQLLTARIEGAVASGTYDAGLETLCAEIFVVTDRRTIYDHPGTGAETRLLTITQRQRNHPVSLDDALARVSDCHSVLLVNERSGRAAVQVPAASVMLDDGEIERRVRLIRPMEQHNVSLNMMAESHWVQAERERFATDWLAELAEVPEFTESTIHVVAGLLLPIWKRLPNDSTRVYRLQTDSGERIVGRKVSGTWVANVLAAGAPALTPDAAFAALMEGRTVLELAEGLQLRRVRVMGTHRIELSGFNDTMRDRLRAYGLFGEIISWKLRMFVPSDASGVEILSRVLDAYPLVRIAQREAV</sequence>
<keyword evidence="4" id="KW-0489">Methyltransferase</keyword>
<keyword evidence="5" id="KW-1185">Reference proteome</keyword>
<comment type="similarity">
    <text evidence="1">Belongs to the SBNO family.</text>
</comment>
<evidence type="ECO:0000313" key="4">
    <source>
        <dbReference type="EMBL" id="TYO61039.1"/>
    </source>
</evidence>
<keyword evidence="4" id="KW-0808">Transferase</keyword>
<accession>A0A5S4YL41</accession>